<evidence type="ECO:0000256" key="4">
    <source>
        <dbReference type="ARBA" id="ARBA00022801"/>
    </source>
</evidence>
<evidence type="ECO:0000256" key="2">
    <source>
        <dbReference type="ARBA" id="ARBA00022670"/>
    </source>
</evidence>
<name>A0A0D2CVE7_9EURO</name>
<evidence type="ECO:0000256" key="3">
    <source>
        <dbReference type="ARBA" id="ARBA00022729"/>
    </source>
</evidence>
<dbReference type="CDD" id="cd00306">
    <property type="entry name" value="Peptidases_S8_S53"/>
    <property type="match status" value="1"/>
</dbReference>
<keyword evidence="2 7" id="KW-0645">Protease</keyword>
<dbReference type="Proteomes" id="UP000054466">
    <property type="component" value="Unassembled WGS sequence"/>
</dbReference>
<proteinExistence type="inferred from homology"/>
<keyword evidence="5 7" id="KW-0720">Serine protease</keyword>
<dbReference type="InterPro" id="IPR015500">
    <property type="entry name" value="Peptidase_S8_subtilisin-rel"/>
</dbReference>
<dbReference type="OrthoDB" id="206201at2759"/>
<evidence type="ECO:0000256" key="6">
    <source>
        <dbReference type="ARBA" id="ARBA00023145"/>
    </source>
</evidence>
<dbReference type="VEuPathDB" id="FungiDB:PV07_00671"/>
<evidence type="ECO:0000256" key="5">
    <source>
        <dbReference type="ARBA" id="ARBA00022825"/>
    </source>
</evidence>
<dbReference type="Pfam" id="PF24476">
    <property type="entry name" value="DUF7580"/>
    <property type="match status" value="1"/>
</dbReference>
<dbReference type="GO" id="GO:0004252">
    <property type="term" value="F:serine-type endopeptidase activity"/>
    <property type="evidence" value="ECO:0007669"/>
    <property type="project" value="UniProtKB-UniRule"/>
</dbReference>
<keyword evidence="11" id="KW-1185">Reference proteome</keyword>
<dbReference type="STRING" id="569365.A0A0D2CVE7"/>
<dbReference type="InterPro" id="IPR056002">
    <property type="entry name" value="DUF7580"/>
</dbReference>
<organism evidence="10 11">
    <name type="scientific">Cladophialophora immunda</name>
    <dbReference type="NCBI Taxonomy" id="569365"/>
    <lineage>
        <taxon>Eukaryota</taxon>
        <taxon>Fungi</taxon>
        <taxon>Dikarya</taxon>
        <taxon>Ascomycota</taxon>
        <taxon>Pezizomycotina</taxon>
        <taxon>Eurotiomycetes</taxon>
        <taxon>Chaetothyriomycetidae</taxon>
        <taxon>Chaetothyriales</taxon>
        <taxon>Herpotrichiellaceae</taxon>
        <taxon>Cladophialophora</taxon>
    </lineage>
</organism>
<comment type="similarity">
    <text evidence="1 7">Belongs to the peptidase S8 family.</text>
</comment>
<dbReference type="InterPro" id="IPR000209">
    <property type="entry name" value="Peptidase_S8/S53_dom"/>
</dbReference>
<evidence type="ECO:0000313" key="11">
    <source>
        <dbReference type="Proteomes" id="UP000054466"/>
    </source>
</evidence>
<dbReference type="Gene3D" id="3.40.50.200">
    <property type="entry name" value="Peptidase S8/S53 domain"/>
    <property type="match status" value="1"/>
</dbReference>
<dbReference type="InterPro" id="IPR036852">
    <property type="entry name" value="Peptidase_S8/S53_dom_sf"/>
</dbReference>
<feature type="active site" description="Charge relay system" evidence="7">
    <location>
        <position position="656"/>
    </location>
</feature>
<dbReference type="InterPro" id="IPR050131">
    <property type="entry name" value="Peptidase_S8_subtilisin-like"/>
</dbReference>
<dbReference type="PANTHER" id="PTHR43806">
    <property type="entry name" value="PEPTIDASE S8"/>
    <property type="match status" value="1"/>
</dbReference>
<dbReference type="PRINTS" id="PR00723">
    <property type="entry name" value="SUBTILISIN"/>
</dbReference>
<feature type="domain" description="Peptidase S8/S53" evidence="8">
    <location>
        <begin position="650"/>
        <end position="880"/>
    </location>
</feature>
<dbReference type="EMBL" id="KN847040">
    <property type="protein sequence ID" value="KIW33855.1"/>
    <property type="molecule type" value="Genomic_DNA"/>
</dbReference>
<dbReference type="AlphaFoldDB" id="A0A0D2CVE7"/>
<evidence type="ECO:0000256" key="7">
    <source>
        <dbReference type="PROSITE-ProRule" id="PRU01240"/>
    </source>
</evidence>
<feature type="domain" description="DUF7580" evidence="9">
    <location>
        <begin position="196"/>
        <end position="528"/>
    </location>
</feature>
<keyword evidence="3" id="KW-0732">Signal</keyword>
<keyword evidence="4 7" id="KW-0378">Hydrolase</keyword>
<dbReference type="HOGENOM" id="CLU_312828_0_0_1"/>
<evidence type="ECO:0000313" key="10">
    <source>
        <dbReference type="EMBL" id="KIW33855.1"/>
    </source>
</evidence>
<sequence length="937" mass="105664">MPAVFSTESGGRDKDFKPLMFDNFEAKIASLSAVLHDFKQVCRIFRSATREGEQVAREFWTTLRSAVVIAQEHVSTLASSGSSSGGGVCALVDRILDSLENIFDDNNVGSRATALASSGTKRYSRLEIVHHHLHNVDSPNKSLVLLLSVQDLLDSKKAHQVKQSIEEWVDDLENLDDDQLEPILPPEQPPRINQLGNVSELAQLTYTTLFGHLENLATCHKHQQHAAYAMLATYSELEEDYEDFHFDLVFSVDGSQAYWEEVRVHSFRSDAQSGVRWARIGPESKRIKDWLLPRPMSVRQICHSLGKKDLSRSRRRNWLQKSTQGSPMHEIWDHQPTNRQFLPYEHYRLISYADCLSNEVGPMVSFSKLVLAVILSYSLFYLCEGPWLPSRWPRHGIKFFRAGSTTFLRPLLYVPIFSGYPDTAQAYETYHQYPVLVGFATTLLEIHQGRTLQSILDLTEDITDVDDEWARACEAYDKCKKNISETQYKEVIEACLNARFELQELCEGQEFQQQIFHKIVAPLVTLLEEAFGNFSPMSDLDAQASRLDLSTGLLVTEVQKSQDAPRYTLYKIDRLDSSTNPILTARQGKASASGTTSQTLVLSDSLYGEEEPLSESSAECSHTDRWFDALHAADSFRTLKRLSLDDTTRVRIAILDTGLDRNHGLVREHKERIRAVCDWVDGDGSNDDDWSGDEVGHGTHIACIILANAPNADVFIARISKTRALRHRHTLPVAKALQKARDRWEVDIINMSFGFRDASPIIDDELKKAINQDILVFAAASNAGGNLPRSYPAFRDQVFGIHSTDGRGNPSKFNPTPLKDGNFSTVGELIDSAWPSKDRMGSSAVSVFSTRRMSGTSFATPVAVSIVALLLDYFGQNMQDEVTILKMKEFNGMRRILALISNERQGFNYMNPYTFLQQSQEDIRRSIRNALNMKTLS</sequence>
<dbReference type="GeneID" id="27339865"/>
<gene>
    <name evidence="10" type="ORF">PV07_00671</name>
</gene>
<evidence type="ECO:0000259" key="8">
    <source>
        <dbReference type="Pfam" id="PF00082"/>
    </source>
</evidence>
<dbReference type="PROSITE" id="PS51892">
    <property type="entry name" value="SUBTILASE"/>
    <property type="match status" value="1"/>
</dbReference>
<dbReference type="SUPFAM" id="SSF52743">
    <property type="entry name" value="Subtilisin-like"/>
    <property type="match status" value="1"/>
</dbReference>
<keyword evidence="6" id="KW-0865">Zymogen</keyword>
<dbReference type="Pfam" id="PF00082">
    <property type="entry name" value="Peptidase_S8"/>
    <property type="match status" value="1"/>
</dbReference>
<dbReference type="PANTHER" id="PTHR43806:SF11">
    <property type="entry name" value="CEREVISIN-RELATED"/>
    <property type="match status" value="1"/>
</dbReference>
<protein>
    <submittedName>
        <fullName evidence="10">Uncharacterized protein</fullName>
    </submittedName>
</protein>
<feature type="active site" description="Charge relay system" evidence="7">
    <location>
        <position position="697"/>
    </location>
</feature>
<evidence type="ECO:0000259" key="9">
    <source>
        <dbReference type="Pfam" id="PF24476"/>
    </source>
</evidence>
<feature type="active site" description="Charge relay system" evidence="7">
    <location>
        <position position="857"/>
    </location>
</feature>
<dbReference type="GO" id="GO:0006508">
    <property type="term" value="P:proteolysis"/>
    <property type="evidence" value="ECO:0007669"/>
    <property type="project" value="UniProtKB-KW"/>
</dbReference>
<evidence type="ECO:0000256" key="1">
    <source>
        <dbReference type="ARBA" id="ARBA00011073"/>
    </source>
</evidence>
<accession>A0A0D2CVE7</accession>
<dbReference type="RefSeq" id="XP_016254071.1">
    <property type="nucleotide sequence ID" value="XM_016387143.1"/>
</dbReference>
<reference evidence="10 11" key="1">
    <citation type="submission" date="2015-01" db="EMBL/GenBank/DDBJ databases">
        <title>The Genome Sequence of Cladophialophora immunda CBS83496.</title>
        <authorList>
            <consortium name="The Broad Institute Genomics Platform"/>
            <person name="Cuomo C."/>
            <person name="de Hoog S."/>
            <person name="Gorbushina A."/>
            <person name="Stielow B."/>
            <person name="Teixiera M."/>
            <person name="Abouelleil A."/>
            <person name="Chapman S.B."/>
            <person name="Priest M."/>
            <person name="Young S.K."/>
            <person name="Wortman J."/>
            <person name="Nusbaum C."/>
            <person name="Birren B."/>
        </authorList>
    </citation>
    <scope>NUCLEOTIDE SEQUENCE [LARGE SCALE GENOMIC DNA]</scope>
    <source>
        <strain evidence="10 11">CBS 83496</strain>
    </source>
</reference>